<keyword evidence="3" id="KW-1185">Reference proteome</keyword>
<evidence type="ECO:0000259" key="1">
    <source>
        <dbReference type="Pfam" id="PF13843"/>
    </source>
</evidence>
<organism evidence="2 3">
    <name type="scientific">Acanthoscelides obtectus</name>
    <name type="common">Bean weevil</name>
    <name type="synonym">Bruchus obtectus</name>
    <dbReference type="NCBI Taxonomy" id="200917"/>
    <lineage>
        <taxon>Eukaryota</taxon>
        <taxon>Metazoa</taxon>
        <taxon>Ecdysozoa</taxon>
        <taxon>Arthropoda</taxon>
        <taxon>Hexapoda</taxon>
        <taxon>Insecta</taxon>
        <taxon>Pterygota</taxon>
        <taxon>Neoptera</taxon>
        <taxon>Endopterygota</taxon>
        <taxon>Coleoptera</taxon>
        <taxon>Polyphaga</taxon>
        <taxon>Cucujiformia</taxon>
        <taxon>Chrysomeloidea</taxon>
        <taxon>Chrysomelidae</taxon>
        <taxon>Bruchinae</taxon>
        <taxon>Bruchini</taxon>
        <taxon>Acanthoscelides</taxon>
    </lineage>
</organism>
<comment type="caution">
    <text evidence="2">The sequence shown here is derived from an EMBL/GenBank/DDBJ whole genome shotgun (WGS) entry which is preliminary data.</text>
</comment>
<evidence type="ECO:0000313" key="3">
    <source>
        <dbReference type="Proteomes" id="UP001152888"/>
    </source>
</evidence>
<dbReference type="AlphaFoldDB" id="A0A9P0PGH9"/>
<dbReference type="EMBL" id="CAKOFQ010006924">
    <property type="protein sequence ID" value="CAH1982587.1"/>
    <property type="molecule type" value="Genomic_DNA"/>
</dbReference>
<reference evidence="2" key="1">
    <citation type="submission" date="2022-03" db="EMBL/GenBank/DDBJ databases">
        <authorList>
            <person name="Sayadi A."/>
        </authorList>
    </citation>
    <scope>NUCLEOTIDE SEQUENCE</scope>
</reference>
<dbReference type="Proteomes" id="UP001152888">
    <property type="component" value="Unassembled WGS sequence"/>
</dbReference>
<proteinExistence type="predicted"/>
<protein>
    <recommendedName>
        <fullName evidence="1">PiggyBac transposable element-derived protein domain-containing protein</fullName>
    </recommendedName>
</protein>
<dbReference type="OrthoDB" id="5876240at2759"/>
<gene>
    <name evidence="2" type="ORF">ACAOBT_LOCUS15104</name>
</gene>
<dbReference type="InterPro" id="IPR029526">
    <property type="entry name" value="PGBD"/>
</dbReference>
<dbReference type="PANTHER" id="PTHR46599:SF3">
    <property type="entry name" value="PIGGYBAC TRANSPOSABLE ELEMENT-DERIVED PROTEIN 4"/>
    <property type="match status" value="1"/>
</dbReference>
<sequence>MKRGEIISKENIKGITVLNWKDKRNVIMLSTKHTNETVDVPKRNGESVAKPKVVADYNKAKSSVDLSDQMAAYSSPLRKTVKWYKKLTIELLLSTALINAYILYRECTGNVIGIVDF</sequence>
<accession>A0A9P0PGH9</accession>
<name>A0A9P0PGH9_ACAOB</name>
<feature type="domain" description="PiggyBac transposable element-derived protein" evidence="1">
    <location>
        <begin position="1"/>
        <end position="101"/>
    </location>
</feature>
<evidence type="ECO:0000313" key="2">
    <source>
        <dbReference type="EMBL" id="CAH1982587.1"/>
    </source>
</evidence>
<dbReference type="Pfam" id="PF13843">
    <property type="entry name" value="DDE_Tnp_1_7"/>
    <property type="match status" value="1"/>
</dbReference>
<dbReference type="PANTHER" id="PTHR46599">
    <property type="entry name" value="PIGGYBAC TRANSPOSABLE ELEMENT-DERIVED PROTEIN 4"/>
    <property type="match status" value="1"/>
</dbReference>